<gene>
    <name evidence="9" type="ORF">Gocc_0708</name>
</gene>
<feature type="transmembrane region" description="Helical" evidence="7">
    <location>
        <begin position="283"/>
        <end position="302"/>
    </location>
</feature>
<keyword evidence="5 7" id="KW-1133">Transmembrane helix</keyword>
<dbReference type="InterPro" id="IPR020846">
    <property type="entry name" value="MFS_dom"/>
</dbReference>
<evidence type="ECO:0000313" key="10">
    <source>
        <dbReference type="Proteomes" id="UP000254134"/>
    </source>
</evidence>
<dbReference type="AlphaFoldDB" id="A0A7M2YXX4"/>
<dbReference type="Pfam" id="PF07690">
    <property type="entry name" value="MFS_1"/>
    <property type="match status" value="1"/>
</dbReference>
<comment type="caution">
    <text evidence="9">The sequence shown here is derived from an EMBL/GenBank/DDBJ whole genome shotgun (WGS) entry which is preliminary data.</text>
</comment>
<dbReference type="GO" id="GO:0022857">
    <property type="term" value="F:transmembrane transporter activity"/>
    <property type="evidence" value="ECO:0007669"/>
    <property type="project" value="InterPro"/>
</dbReference>
<feature type="transmembrane region" description="Helical" evidence="7">
    <location>
        <begin position="164"/>
        <end position="189"/>
    </location>
</feature>
<keyword evidence="6 7" id="KW-0472">Membrane</keyword>
<dbReference type="EMBL" id="QQZY01000002">
    <property type="protein sequence ID" value="RDI74910.1"/>
    <property type="molecule type" value="Genomic_DNA"/>
</dbReference>
<evidence type="ECO:0000256" key="6">
    <source>
        <dbReference type="ARBA" id="ARBA00023136"/>
    </source>
</evidence>
<evidence type="ECO:0000256" key="3">
    <source>
        <dbReference type="ARBA" id="ARBA00022475"/>
    </source>
</evidence>
<accession>A0A7M2YXX4</accession>
<evidence type="ECO:0000259" key="8">
    <source>
        <dbReference type="PROSITE" id="PS50850"/>
    </source>
</evidence>
<proteinExistence type="predicted"/>
<dbReference type="Gene3D" id="1.20.1250.20">
    <property type="entry name" value="MFS general substrate transporter like domains"/>
    <property type="match status" value="1"/>
</dbReference>
<feature type="transmembrane region" description="Helical" evidence="7">
    <location>
        <begin position="219"/>
        <end position="236"/>
    </location>
</feature>
<evidence type="ECO:0000313" key="9">
    <source>
        <dbReference type="EMBL" id="RDI74910.1"/>
    </source>
</evidence>
<dbReference type="InterPro" id="IPR011701">
    <property type="entry name" value="MFS"/>
</dbReference>
<dbReference type="InterPro" id="IPR050171">
    <property type="entry name" value="MFS_Transporters"/>
</dbReference>
<keyword evidence="2" id="KW-0813">Transport</keyword>
<organism evidence="9 10">
    <name type="scientific">Gaiella occulta</name>
    <dbReference type="NCBI Taxonomy" id="1002870"/>
    <lineage>
        <taxon>Bacteria</taxon>
        <taxon>Bacillati</taxon>
        <taxon>Actinomycetota</taxon>
        <taxon>Thermoleophilia</taxon>
        <taxon>Gaiellales</taxon>
        <taxon>Gaiellaceae</taxon>
        <taxon>Gaiella</taxon>
    </lineage>
</organism>
<dbReference type="PANTHER" id="PTHR23517:SF2">
    <property type="entry name" value="MULTIDRUG RESISTANCE PROTEIN MDTH"/>
    <property type="match status" value="1"/>
</dbReference>
<feature type="transmembrane region" description="Helical" evidence="7">
    <location>
        <begin position="252"/>
        <end position="271"/>
    </location>
</feature>
<feature type="transmembrane region" description="Helical" evidence="7">
    <location>
        <begin position="56"/>
        <end position="72"/>
    </location>
</feature>
<dbReference type="OrthoDB" id="3808057at2"/>
<feature type="transmembrane region" description="Helical" evidence="7">
    <location>
        <begin position="342"/>
        <end position="361"/>
    </location>
</feature>
<reference evidence="10" key="2">
    <citation type="journal article" date="2019" name="MicrobiologyOpen">
        <title>High-quality draft genome sequence of Gaiella occulta isolated from a 150 meter deep mineral water borehole and comparison with the genome sequences of other deep-branching lineages of the phylum Actinobacteria.</title>
        <authorList>
            <person name="Severino R."/>
            <person name="Froufe H.J.C."/>
            <person name="Barroso C."/>
            <person name="Albuquerque L."/>
            <person name="Lobo-da-Cunha A."/>
            <person name="da Costa M.S."/>
            <person name="Egas C."/>
        </authorList>
    </citation>
    <scope>NUCLEOTIDE SEQUENCE [LARGE SCALE GENOMIC DNA]</scope>
    <source>
        <strain evidence="10">F2-233</strain>
    </source>
</reference>
<keyword evidence="4 7" id="KW-0812">Transmembrane</keyword>
<evidence type="ECO:0000256" key="7">
    <source>
        <dbReference type="SAM" id="Phobius"/>
    </source>
</evidence>
<feature type="domain" description="Major facilitator superfamily (MFS) profile" evidence="8">
    <location>
        <begin position="1"/>
        <end position="397"/>
    </location>
</feature>
<dbReference type="RefSeq" id="WP_114795177.1">
    <property type="nucleotide sequence ID" value="NZ_QQZY01000002.1"/>
</dbReference>
<dbReference type="InterPro" id="IPR036259">
    <property type="entry name" value="MFS_trans_sf"/>
</dbReference>
<dbReference type="PANTHER" id="PTHR23517">
    <property type="entry name" value="RESISTANCE PROTEIN MDTM, PUTATIVE-RELATED-RELATED"/>
    <property type="match status" value="1"/>
</dbReference>
<keyword evidence="10" id="KW-1185">Reference proteome</keyword>
<sequence>MLRRLAHLIWGAEVDRALRPVLAVTLIGSLAGSSAWSFMGIWAIEDLGATSAQLSFGYLVGAIVAGLVGHAGGHLSDHVGRRGLILAGEGLLAITLPLFLLAGSDVLLGLGLMVGAGALGSFGGSAGQAMVADLVPPERHEVAYASVRVAANLGVTMGPPAGSLFLVAGGWHAFFPGVGLLAVAAWWLAFRLLPRGGAYAPTSPPQRGSLGVIVRDRPYLLFMAASVFSWLVYVAYETVLPVSLVESHGLPTWGWGVLVVINPLLVTLFQLRLTRSLAHVSMVPKWVAGVLLMGLPFLLLGVTSAIPVIVLVLVLFVLGEMLWVPTSSAIVAGLAPDDLRGAYMGAFAGTAATGFALAPFLGLQVRDASGDAAMWSAFAVAAVVSAAVGATVCRRAESRAAPPPPSALLEG</sequence>
<evidence type="ECO:0000256" key="5">
    <source>
        <dbReference type="ARBA" id="ARBA00022989"/>
    </source>
</evidence>
<evidence type="ECO:0000256" key="2">
    <source>
        <dbReference type="ARBA" id="ARBA00022448"/>
    </source>
</evidence>
<dbReference type="Proteomes" id="UP000254134">
    <property type="component" value="Unassembled WGS sequence"/>
</dbReference>
<dbReference type="SUPFAM" id="SSF103473">
    <property type="entry name" value="MFS general substrate transporter"/>
    <property type="match status" value="1"/>
</dbReference>
<evidence type="ECO:0000256" key="1">
    <source>
        <dbReference type="ARBA" id="ARBA00004651"/>
    </source>
</evidence>
<comment type="subcellular location">
    <subcellularLocation>
        <location evidence="1">Cell membrane</location>
        <topology evidence="1">Multi-pass membrane protein</topology>
    </subcellularLocation>
</comment>
<keyword evidence="3" id="KW-1003">Cell membrane</keyword>
<feature type="transmembrane region" description="Helical" evidence="7">
    <location>
        <begin position="373"/>
        <end position="393"/>
    </location>
</feature>
<feature type="transmembrane region" description="Helical" evidence="7">
    <location>
        <begin position="84"/>
        <end position="103"/>
    </location>
</feature>
<evidence type="ECO:0000256" key="4">
    <source>
        <dbReference type="ARBA" id="ARBA00022692"/>
    </source>
</evidence>
<dbReference type="GO" id="GO:0005886">
    <property type="term" value="C:plasma membrane"/>
    <property type="evidence" value="ECO:0007669"/>
    <property type="project" value="UniProtKB-SubCell"/>
</dbReference>
<feature type="transmembrane region" description="Helical" evidence="7">
    <location>
        <begin position="21"/>
        <end position="44"/>
    </location>
</feature>
<protein>
    <submittedName>
        <fullName evidence="9">Major Facilitator Superfamily</fullName>
    </submittedName>
</protein>
<name>A0A7M2YXX4_9ACTN</name>
<dbReference type="PROSITE" id="PS50850">
    <property type="entry name" value="MFS"/>
    <property type="match status" value="1"/>
</dbReference>
<feature type="transmembrane region" description="Helical" evidence="7">
    <location>
        <begin position="308"/>
        <end position="335"/>
    </location>
</feature>
<reference evidence="9 10" key="1">
    <citation type="submission" date="2018-07" db="EMBL/GenBank/DDBJ databases">
        <title>High-quality-draft genome sequence of Gaiella occulta.</title>
        <authorList>
            <person name="Severino R."/>
            <person name="Froufe H.J.C."/>
            <person name="Rainey F.A."/>
            <person name="Barroso C."/>
            <person name="Albuquerque L."/>
            <person name="Lobo-Da-Cunha A."/>
            <person name="Da Costa M.S."/>
            <person name="Egas C."/>
        </authorList>
    </citation>
    <scope>NUCLEOTIDE SEQUENCE [LARGE SCALE GENOMIC DNA]</scope>
    <source>
        <strain evidence="9 10">F2-233</strain>
    </source>
</reference>